<reference evidence="1 3" key="2">
    <citation type="journal article" date="2013" name="Nature">
        <title>Insights into bilaterian evolution from three spiralian genomes.</title>
        <authorList>
            <person name="Simakov O."/>
            <person name="Marletaz F."/>
            <person name="Cho S.J."/>
            <person name="Edsinger-Gonzales E."/>
            <person name="Havlak P."/>
            <person name="Hellsten U."/>
            <person name="Kuo D.H."/>
            <person name="Larsson T."/>
            <person name="Lv J."/>
            <person name="Arendt D."/>
            <person name="Savage R."/>
            <person name="Osoegawa K."/>
            <person name="de Jong P."/>
            <person name="Grimwood J."/>
            <person name="Chapman J.A."/>
            <person name="Shapiro H."/>
            <person name="Aerts A."/>
            <person name="Otillar R.P."/>
            <person name="Terry A.Y."/>
            <person name="Boore J.L."/>
            <person name="Grigoriev I.V."/>
            <person name="Lindberg D.R."/>
            <person name="Seaver E.C."/>
            <person name="Weisblat D.A."/>
            <person name="Putnam N.H."/>
            <person name="Rokhsar D.S."/>
        </authorList>
    </citation>
    <scope>NUCLEOTIDE SEQUENCE</scope>
</reference>
<dbReference type="CTD" id="20198634"/>
<organism evidence="2 3">
    <name type="scientific">Helobdella robusta</name>
    <name type="common">Californian leech</name>
    <dbReference type="NCBI Taxonomy" id="6412"/>
    <lineage>
        <taxon>Eukaryota</taxon>
        <taxon>Metazoa</taxon>
        <taxon>Spiralia</taxon>
        <taxon>Lophotrochozoa</taxon>
        <taxon>Annelida</taxon>
        <taxon>Clitellata</taxon>
        <taxon>Hirudinea</taxon>
        <taxon>Rhynchobdellida</taxon>
        <taxon>Glossiphoniidae</taxon>
        <taxon>Helobdella</taxon>
    </lineage>
</organism>
<evidence type="ECO:0000313" key="3">
    <source>
        <dbReference type="Proteomes" id="UP000015101"/>
    </source>
</evidence>
<evidence type="ECO:0000313" key="1">
    <source>
        <dbReference type="EMBL" id="ESO06067.1"/>
    </source>
</evidence>
<dbReference type="InParanoid" id="T1EPY4"/>
<dbReference type="AlphaFoldDB" id="T1EPY4"/>
<dbReference type="HOGENOM" id="CLU_1483554_0_0_1"/>
<proteinExistence type="predicted"/>
<protein>
    <submittedName>
        <fullName evidence="1 2">Uncharacterized protein</fullName>
    </submittedName>
</protein>
<name>T1EPY4_HELRO</name>
<dbReference type="EMBL" id="AMQM01000540">
    <property type="status" value="NOT_ANNOTATED_CDS"/>
    <property type="molecule type" value="Genomic_DNA"/>
</dbReference>
<dbReference type="EnsemblMetazoa" id="HelroT160197">
    <property type="protein sequence ID" value="HelroP160197"/>
    <property type="gene ID" value="HelroG160197"/>
</dbReference>
<gene>
    <name evidence="2" type="primary">20198634</name>
    <name evidence="1" type="ORF">HELRODRAFT_160197</name>
</gene>
<dbReference type="Proteomes" id="UP000015101">
    <property type="component" value="Unassembled WGS sequence"/>
</dbReference>
<dbReference type="GeneID" id="20198634"/>
<dbReference type="EMBL" id="KB096324">
    <property type="protein sequence ID" value="ESO06067.1"/>
    <property type="molecule type" value="Genomic_DNA"/>
</dbReference>
<dbReference type="RefSeq" id="XP_009015435.1">
    <property type="nucleotide sequence ID" value="XM_009017187.1"/>
</dbReference>
<reference evidence="2" key="3">
    <citation type="submission" date="2015-06" db="UniProtKB">
        <authorList>
            <consortium name="EnsemblMetazoa"/>
        </authorList>
    </citation>
    <scope>IDENTIFICATION</scope>
</reference>
<reference evidence="3" key="1">
    <citation type="submission" date="2012-12" db="EMBL/GenBank/DDBJ databases">
        <authorList>
            <person name="Hellsten U."/>
            <person name="Grimwood J."/>
            <person name="Chapman J.A."/>
            <person name="Shapiro H."/>
            <person name="Aerts A."/>
            <person name="Otillar R.P."/>
            <person name="Terry A.Y."/>
            <person name="Boore J.L."/>
            <person name="Simakov O."/>
            <person name="Marletaz F."/>
            <person name="Cho S.-J."/>
            <person name="Edsinger-Gonzales E."/>
            <person name="Havlak P."/>
            <person name="Kuo D.-H."/>
            <person name="Larsson T."/>
            <person name="Lv J."/>
            <person name="Arendt D."/>
            <person name="Savage R."/>
            <person name="Osoegawa K."/>
            <person name="de Jong P."/>
            <person name="Lindberg D.R."/>
            <person name="Seaver E.C."/>
            <person name="Weisblat D.A."/>
            <person name="Putnam N.H."/>
            <person name="Grigoriev I.V."/>
            <person name="Rokhsar D.S."/>
        </authorList>
    </citation>
    <scope>NUCLEOTIDE SEQUENCE</scope>
</reference>
<evidence type="ECO:0000313" key="2">
    <source>
        <dbReference type="EnsemblMetazoa" id="HelroP160197"/>
    </source>
</evidence>
<accession>T1EPY4</accession>
<dbReference type="KEGG" id="hro:HELRODRAFT_160197"/>
<keyword evidence="3" id="KW-1185">Reference proteome</keyword>
<sequence length="182" mass="20711">MHTSPSTYTDYTERTTMETSVLAFVHRYRDALCCCRHSTWCPRMKSKICKVAVVGADEMANEKQKKKERTNDRVNDKKSLEIINLGKFCKNPPNCVGVGATMTKSATNIALDDNKMKCKITDSIQIDCRANDNDVSKNNFIKNNNNINNNKDIINIDKTFLTHFSNVTEPSIVINQLIREKD</sequence>